<dbReference type="RefSeq" id="WP_111394322.1">
    <property type="nucleotide sequence ID" value="NZ_QKTX01000015.1"/>
</dbReference>
<accession>A0A326RP39</accession>
<reference evidence="1 2" key="1">
    <citation type="submission" date="2018-06" db="EMBL/GenBank/DDBJ databases">
        <title>Genomic Encyclopedia of Archaeal and Bacterial Type Strains, Phase II (KMG-II): from individual species to whole genera.</title>
        <authorList>
            <person name="Goeker M."/>
        </authorList>
    </citation>
    <scope>NUCLEOTIDE SEQUENCE [LARGE SCALE GENOMIC DNA]</scope>
    <source>
        <strain evidence="1 2">T4</strain>
    </source>
</reference>
<evidence type="ECO:0000313" key="1">
    <source>
        <dbReference type="EMBL" id="PZV79053.1"/>
    </source>
</evidence>
<organism evidence="1 2">
    <name type="scientific">Algoriphagus aquaeductus</name>
    <dbReference type="NCBI Taxonomy" id="475299"/>
    <lineage>
        <taxon>Bacteria</taxon>
        <taxon>Pseudomonadati</taxon>
        <taxon>Bacteroidota</taxon>
        <taxon>Cytophagia</taxon>
        <taxon>Cytophagales</taxon>
        <taxon>Cyclobacteriaceae</taxon>
        <taxon>Algoriphagus</taxon>
    </lineage>
</organism>
<protein>
    <submittedName>
        <fullName evidence="1">Uncharacterized protein</fullName>
    </submittedName>
</protein>
<dbReference type="EMBL" id="QKTX01000015">
    <property type="protein sequence ID" value="PZV79053.1"/>
    <property type="molecule type" value="Genomic_DNA"/>
</dbReference>
<dbReference type="OrthoDB" id="824727at2"/>
<dbReference type="Proteomes" id="UP000248917">
    <property type="component" value="Unassembled WGS sequence"/>
</dbReference>
<proteinExistence type="predicted"/>
<sequence length="248" mass="29342">MKFNAIFMLFFFTLPWKENILKAQQQVIRLNRHYYEIAPNDSVHHSFNKLISYTPDSTQIQRIFSLNNKINRIIRTAKPKEEFQEQITEHYDPMGKIQWKKTLNLVNGKFLTTYFFDQQQVGQVLYEGGNNYLIIRSGEEEPMMTYENDFEPFLINSKEEWRNYLSNHLGIKPSEMPANNQKIIVALYVTESGEVSEVEWANPLDAEKKYADRFLELVKNWDWKFLPAQNAFGIPEGKWITIPFNLGQ</sequence>
<gene>
    <name evidence="1" type="ORF">CLV31_11513</name>
</gene>
<comment type="caution">
    <text evidence="1">The sequence shown here is derived from an EMBL/GenBank/DDBJ whole genome shotgun (WGS) entry which is preliminary data.</text>
</comment>
<name>A0A326RP39_9BACT</name>
<dbReference type="AlphaFoldDB" id="A0A326RP39"/>
<evidence type="ECO:0000313" key="2">
    <source>
        <dbReference type="Proteomes" id="UP000248917"/>
    </source>
</evidence>
<keyword evidence="2" id="KW-1185">Reference proteome</keyword>